<comment type="caution">
    <text evidence="2">The sequence shown here is derived from an EMBL/GenBank/DDBJ whole genome shotgun (WGS) entry which is preliminary data.</text>
</comment>
<dbReference type="SUPFAM" id="SSF50475">
    <property type="entry name" value="FMN-binding split barrel"/>
    <property type="match status" value="1"/>
</dbReference>
<dbReference type="InterPro" id="IPR038725">
    <property type="entry name" value="YdaG_split_barrel_FMN-bd"/>
</dbReference>
<name>A0A368JVI5_9BACT</name>
<sequence>METIEERSAGMEKVSKLINDIRIGMLTTQDENGKLVSRPMAVMQVDENGDLWFLTKEHSPKTDQIDQNYQVNVAFANVSDASYVSVSGTAQELQDRAKIEDLWSPMAKPWFPEGKDDPSLSILKVHTETAEYWDSSSSRMVRLFEMARAALTGDTYQEGENKLVENR</sequence>
<protein>
    <submittedName>
        <fullName evidence="2">Pyridoxamine 5'-phosphate oxidase</fullName>
    </submittedName>
</protein>
<evidence type="ECO:0000313" key="2">
    <source>
        <dbReference type="EMBL" id="RCR70664.1"/>
    </source>
</evidence>
<accession>A0A368JVI5</accession>
<reference evidence="2 3" key="1">
    <citation type="submission" date="2018-07" db="EMBL/GenBank/DDBJ databases">
        <title>Genome analysis of Larkinella rosea.</title>
        <authorList>
            <person name="Zhou Z."/>
            <person name="Wang G."/>
        </authorList>
    </citation>
    <scope>NUCLEOTIDE SEQUENCE [LARGE SCALE GENOMIC DNA]</scope>
    <source>
        <strain evidence="3">zzj9</strain>
    </source>
</reference>
<dbReference type="Proteomes" id="UP000253383">
    <property type="component" value="Unassembled WGS sequence"/>
</dbReference>
<keyword evidence="3" id="KW-1185">Reference proteome</keyword>
<dbReference type="Gene3D" id="2.30.110.10">
    <property type="entry name" value="Electron Transport, Fmn-binding Protein, Chain A"/>
    <property type="match status" value="1"/>
</dbReference>
<gene>
    <name evidence="2" type="ORF">DUE52_05685</name>
</gene>
<evidence type="ECO:0000313" key="3">
    <source>
        <dbReference type="Proteomes" id="UP000253383"/>
    </source>
</evidence>
<dbReference type="AlphaFoldDB" id="A0A368JVI5"/>
<dbReference type="InterPro" id="IPR052917">
    <property type="entry name" value="Stress-Dev_Protein"/>
</dbReference>
<dbReference type="PANTHER" id="PTHR34818">
    <property type="entry name" value="PROTEIN BLI-3"/>
    <property type="match status" value="1"/>
</dbReference>
<dbReference type="RefSeq" id="WP_114405234.1">
    <property type="nucleotide sequence ID" value="NZ_QOWE01000004.1"/>
</dbReference>
<dbReference type="PANTHER" id="PTHR34818:SF1">
    <property type="entry name" value="PROTEIN BLI-3"/>
    <property type="match status" value="1"/>
</dbReference>
<dbReference type="Pfam" id="PF16242">
    <property type="entry name" value="Pyrid_ox_like"/>
    <property type="match status" value="1"/>
</dbReference>
<feature type="domain" description="General stress protein FMN-binding split barrel" evidence="1">
    <location>
        <begin position="11"/>
        <end position="156"/>
    </location>
</feature>
<organism evidence="2 3">
    <name type="scientific">Larkinella punicea</name>
    <dbReference type="NCBI Taxonomy" id="2315727"/>
    <lineage>
        <taxon>Bacteria</taxon>
        <taxon>Pseudomonadati</taxon>
        <taxon>Bacteroidota</taxon>
        <taxon>Cytophagia</taxon>
        <taxon>Cytophagales</taxon>
        <taxon>Spirosomataceae</taxon>
        <taxon>Larkinella</taxon>
    </lineage>
</organism>
<dbReference type="OrthoDB" id="1432662at2"/>
<dbReference type="InterPro" id="IPR012349">
    <property type="entry name" value="Split_barrel_FMN-bd"/>
</dbReference>
<dbReference type="EMBL" id="QOWE01000004">
    <property type="protein sequence ID" value="RCR70664.1"/>
    <property type="molecule type" value="Genomic_DNA"/>
</dbReference>
<proteinExistence type="predicted"/>
<evidence type="ECO:0000259" key="1">
    <source>
        <dbReference type="Pfam" id="PF16242"/>
    </source>
</evidence>